<organism evidence="1 2">
    <name type="scientific">Massilia mucilaginosa</name>
    <dbReference type="NCBI Taxonomy" id="2609282"/>
    <lineage>
        <taxon>Bacteria</taxon>
        <taxon>Pseudomonadati</taxon>
        <taxon>Pseudomonadota</taxon>
        <taxon>Betaproteobacteria</taxon>
        <taxon>Burkholderiales</taxon>
        <taxon>Oxalobacteraceae</taxon>
        <taxon>Telluria group</taxon>
        <taxon>Massilia</taxon>
    </lineage>
</organism>
<evidence type="ECO:0008006" key="3">
    <source>
        <dbReference type="Google" id="ProtNLM"/>
    </source>
</evidence>
<proteinExistence type="predicted"/>
<evidence type="ECO:0000313" key="2">
    <source>
        <dbReference type="Proteomes" id="UP000609726"/>
    </source>
</evidence>
<comment type="caution">
    <text evidence="1">The sequence shown here is derived from an EMBL/GenBank/DDBJ whole genome shotgun (WGS) entry which is preliminary data.</text>
</comment>
<evidence type="ECO:0000313" key="1">
    <source>
        <dbReference type="EMBL" id="NHZ93551.1"/>
    </source>
</evidence>
<keyword evidence="2" id="KW-1185">Reference proteome</keyword>
<gene>
    <name evidence="1" type="ORF">F2P45_31795</name>
</gene>
<name>A0ABX0P494_9BURK</name>
<dbReference type="Proteomes" id="UP000609726">
    <property type="component" value="Unassembled WGS sequence"/>
</dbReference>
<dbReference type="EMBL" id="WHJH01000078">
    <property type="protein sequence ID" value="NHZ93551.1"/>
    <property type="molecule type" value="Genomic_DNA"/>
</dbReference>
<sequence length="310" mass="32161">MTITAIPPLDRTSPSFRAEVDTMFSTRIPTLTVELNALASDLTIKQGLASAAATAANNDKIATAGIKDTAQLAADAAESYRTQAQSSAAAAAASAQTIGITAAFSDANPVVKGSADITKQLKFEIDGFTAATTRTVTIPNKNGTMAMLEDSGLGFLGEVVLVTATANIDFLSIFNGGIYDRFLITIQNANSTTSGSEFLIRYAIAGVVDSTASYNASAYGSVLGSTTTALALGTPSAGNPMQSEFTLYNNDIGNSKRSHVCSPSGNFGEILRGFHYKATPVALSGFRIYVANGTDLIAGTTVRVYGFKKA</sequence>
<protein>
    <recommendedName>
        <fullName evidence="3">Tail fiber protein</fullName>
    </recommendedName>
</protein>
<accession>A0ABX0P494</accession>
<reference evidence="1 2" key="1">
    <citation type="submission" date="2019-10" db="EMBL/GenBank/DDBJ databases">
        <title>Taxonomy of Antarctic Massilia spp.: description of Massilia rubra sp. nov., Massilia aquatica sp. nov., Massilia mucilaginosa sp. nov., Massilia frigida sp. nov. isolated from streams, lakes and regoliths.</title>
        <authorList>
            <person name="Holochova P."/>
            <person name="Sedlacek I."/>
            <person name="Kralova S."/>
            <person name="Maslanova I."/>
            <person name="Busse H.-J."/>
            <person name="Stankova E."/>
            <person name="Vrbovska V."/>
            <person name="Kovarovic V."/>
            <person name="Bartak M."/>
            <person name="Svec P."/>
            <person name="Pantucek R."/>
        </authorList>
    </citation>
    <scope>NUCLEOTIDE SEQUENCE [LARGE SCALE GENOMIC DNA]</scope>
    <source>
        <strain evidence="1 2">CCM 8733</strain>
    </source>
</reference>
<dbReference type="RefSeq" id="WP_166882237.1">
    <property type="nucleotide sequence ID" value="NZ_WHJH01000078.1"/>
</dbReference>